<protein>
    <recommendedName>
        <fullName evidence="3">Metal-binding protein</fullName>
    </recommendedName>
</protein>
<dbReference type="InterPro" id="IPR014997">
    <property type="entry name" value="DUF1847"/>
</dbReference>
<evidence type="ECO:0000313" key="1">
    <source>
        <dbReference type="EMBL" id="EEG77240.1"/>
    </source>
</evidence>
<dbReference type="RefSeq" id="WP_008517053.1">
    <property type="nucleotide sequence ID" value="NZ_ACJM01000009.1"/>
</dbReference>
<proteinExistence type="predicted"/>
<dbReference type="EMBL" id="ACJM01000009">
    <property type="protein sequence ID" value="EEG77240.1"/>
    <property type="molecule type" value="Genomic_DNA"/>
</dbReference>
<evidence type="ECO:0008006" key="3">
    <source>
        <dbReference type="Google" id="ProtNLM"/>
    </source>
</evidence>
<accession>C0GHN4</accession>
<comment type="caution">
    <text evidence="1">The sequence shown here is derived from an EMBL/GenBank/DDBJ whole genome shotgun (WGS) entry which is preliminary data.</text>
</comment>
<reference evidence="1 2" key="1">
    <citation type="submission" date="2009-02" db="EMBL/GenBank/DDBJ databases">
        <title>Sequencing of the draft genome and assembly of Dethiobacter alkaliphilus AHT 1.</title>
        <authorList>
            <consortium name="US DOE Joint Genome Institute (JGI-PGF)"/>
            <person name="Lucas S."/>
            <person name="Copeland A."/>
            <person name="Lapidus A."/>
            <person name="Glavina del Rio T."/>
            <person name="Dalin E."/>
            <person name="Tice H."/>
            <person name="Bruce D."/>
            <person name="Goodwin L."/>
            <person name="Pitluck S."/>
            <person name="Larimer F."/>
            <person name="Land M.L."/>
            <person name="Hauser L."/>
            <person name="Muyzer G."/>
        </authorList>
    </citation>
    <scope>NUCLEOTIDE SEQUENCE [LARGE SCALE GENOMIC DNA]</scope>
    <source>
        <strain evidence="1 2">AHT 1</strain>
    </source>
</reference>
<dbReference type="Proteomes" id="UP000006443">
    <property type="component" value="Unassembled WGS sequence"/>
</dbReference>
<gene>
    <name evidence="1" type="ORF">DealDRAFT_1993</name>
</gene>
<organism evidence="1 2">
    <name type="scientific">Dethiobacter alkaliphilus AHT 1</name>
    <dbReference type="NCBI Taxonomy" id="555088"/>
    <lineage>
        <taxon>Bacteria</taxon>
        <taxon>Bacillati</taxon>
        <taxon>Bacillota</taxon>
        <taxon>Dethiobacteria</taxon>
        <taxon>Dethiobacterales</taxon>
        <taxon>Dethiobacteraceae</taxon>
        <taxon>Dethiobacter</taxon>
    </lineage>
</organism>
<name>C0GHN4_DETAL</name>
<evidence type="ECO:0000313" key="2">
    <source>
        <dbReference type="Proteomes" id="UP000006443"/>
    </source>
</evidence>
<dbReference type="AlphaFoldDB" id="C0GHN4"/>
<dbReference type="Pfam" id="PF08901">
    <property type="entry name" value="DUF1847"/>
    <property type="match status" value="1"/>
</dbReference>
<sequence length="208" mass="22560">MTKCATCGAYRCKENGPEFPGFCPGKNEEELIREAITCYENEDRETAHAAAEVEATGYGSWPRVREIMEFANRLGNKKIGLAFCLGLRQEARIFADILTANGFEVVSAICKTGAVDKEEIGISPQCKVNPGQFEAICNPAAQAAILDNAGSELSVLLGLCVGHDTLFIKHSKAPVTTLAVKDRVLAHNPLGALYAGHYYHKKLMGKNK</sequence>
<dbReference type="eggNOG" id="COG4887">
    <property type="taxonomic scope" value="Bacteria"/>
</dbReference>
<keyword evidence="2" id="KW-1185">Reference proteome</keyword>